<accession>A0A501WL93</accession>
<evidence type="ECO:0000259" key="1">
    <source>
        <dbReference type="Pfam" id="PF03992"/>
    </source>
</evidence>
<dbReference type="RefSeq" id="WP_140454400.1">
    <property type="nucleotide sequence ID" value="NZ_VFRP01000010.1"/>
</dbReference>
<dbReference type="Pfam" id="PF03992">
    <property type="entry name" value="ABM"/>
    <property type="match status" value="1"/>
</dbReference>
<name>A0A501WL93_9RHOB</name>
<reference evidence="2 3" key="1">
    <citation type="submission" date="2019-06" db="EMBL/GenBank/DDBJ databases">
        <title>A novel bacterium of genus Amaricoccus, isolated from marine sediment.</title>
        <authorList>
            <person name="Huang H."/>
            <person name="Mo K."/>
            <person name="Hu Y."/>
        </authorList>
    </citation>
    <scope>NUCLEOTIDE SEQUENCE [LARGE SCALE GENOMIC DNA]</scope>
    <source>
        <strain evidence="2 3">HB172011</strain>
    </source>
</reference>
<dbReference type="InterPro" id="IPR007138">
    <property type="entry name" value="ABM_dom"/>
</dbReference>
<evidence type="ECO:0000313" key="2">
    <source>
        <dbReference type="EMBL" id="TPE50523.1"/>
    </source>
</evidence>
<protein>
    <submittedName>
        <fullName evidence="2">DUF718 domain-containing protein</fullName>
    </submittedName>
</protein>
<feature type="domain" description="ABM" evidence="1">
    <location>
        <begin position="4"/>
        <end position="62"/>
    </location>
</feature>
<dbReference type="AlphaFoldDB" id="A0A501WL93"/>
<gene>
    <name evidence="2" type="ORF">FJM51_12100</name>
</gene>
<sequence>MTAYNVVRMRVKPGRVDDYLAAHEEIGIASFPGLRSVAIARTGERDFCFIGQWDDMEALAAARPAMIATLDRVRDFLEDLGGELGVTDPVSGEAVLEREREMA</sequence>
<dbReference type="InterPro" id="IPR011008">
    <property type="entry name" value="Dimeric_a/b-barrel"/>
</dbReference>
<dbReference type="SUPFAM" id="SSF54909">
    <property type="entry name" value="Dimeric alpha+beta barrel"/>
    <property type="match status" value="1"/>
</dbReference>
<keyword evidence="3" id="KW-1185">Reference proteome</keyword>
<organism evidence="2 3">
    <name type="scientific">Amaricoccus solimangrovi</name>
    <dbReference type="NCBI Taxonomy" id="2589815"/>
    <lineage>
        <taxon>Bacteria</taxon>
        <taxon>Pseudomonadati</taxon>
        <taxon>Pseudomonadota</taxon>
        <taxon>Alphaproteobacteria</taxon>
        <taxon>Rhodobacterales</taxon>
        <taxon>Paracoccaceae</taxon>
        <taxon>Amaricoccus</taxon>
    </lineage>
</organism>
<proteinExistence type="predicted"/>
<comment type="caution">
    <text evidence="2">The sequence shown here is derived from an EMBL/GenBank/DDBJ whole genome shotgun (WGS) entry which is preliminary data.</text>
</comment>
<dbReference type="EMBL" id="VFRP01000010">
    <property type="protein sequence ID" value="TPE50523.1"/>
    <property type="molecule type" value="Genomic_DNA"/>
</dbReference>
<evidence type="ECO:0000313" key="3">
    <source>
        <dbReference type="Proteomes" id="UP000319255"/>
    </source>
</evidence>
<dbReference type="OrthoDB" id="7066176at2"/>
<dbReference type="Proteomes" id="UP000319255">
    <property type="component" value="Unassembled WGS sequence"/>
</dbReference>